<feature type="region of interest" description="Disordered" evidence="1">
    <location>
        <begin position="232"/>
        <end position="259"/>
    </location>
</feature>
<sequence>MPTVRRYWIEFDLERESDFWPQLCQGVGVTGYDERDCLSMAADLLPDDAALPPVRRITVDISLAEKFPVNPPALGVSVWRGVWYPPSNLWTGPIWMPRGVDRHPAVPACGPRPLTDSPEQTGATVRPDPLPEWWDEIPHVDSLLWPVGNMPYTHLGDQMWRYAPDLRNAITKNASYGDMVREALDYVIARCPTPSDWFDPSTTEFLDQQQQHEYLRGFRDYLFGHHPYPVYPPRKPLPPDAQTTPSDQQARSPRTTNNL</sequence>
<dbReference type="Proteomes" id="UP001551658">
    <property type="component" value="Unassembled WGS sequence"/>
</dbReference>
<evidence type="ECO:0000256" key="1">
    <source>
        <dbReference type="SAM" id="MobiDB-lite"/>
    </source>
</evidence>
<comment type="caution">
    <text evidence="2">The sequence shown here is derived from an EMBL/GenBank/DDBJ whole genome shotgun (WGS) entry which is preliminary data.</text>
</comment>
<protein>
    <submittedName>
        <fullName evidence="2">Uncharacterized protein</fullName>
    </submittedName>
</protein>
<dbReference type="RefSeq" id="WP_357988389.1">
    <property type="nucleotide sequence ID" value="NZ_JBFAIH010000045.1"/>
</dbReference>
<gene>
    <name evidence="2" type="ORF">AB0H72_35490</name>
</gene>
<accession>A0ABV3FJW7</accession>
<proteinExistence type="predicted"/>
<reference evidence="2 3" key="1">
    <citation type="submission" date="2024-06" db="EMBL/GenBank/DDBJ databases">
        <title>The Natural Products Discovery Center: Release of the First 8490 Sequenced Strains for Exploring Actinobacteria Biosynthetic Diversity.</title>
        <authorList>
            <person name="Kalkreuter E."/>
            <person name="Kautsar S.A."/>
            <person name="Yang D."/>
            <person name="Bader C.D."/>
            <person name="Teijaro C.N."/>
            <person name="Fluegel L."/>
            <person name="Davis C.M."/>
            <person name="Simpson J.R."/>
            <person name="Lauterbach L."/>
            <person name="Steele A.D."/>
            <person name="Gui C."/>
            <person name="Meng S."/>
            <person name="Li G."/>
            <person name="Viehrig K."/>
            <person name="Ye F."/>
            <person name="Su P."/>
            <person name="Kiefer A.F."/>
            <person name="Nichols A."/>
            <person name="Cepeda A.J."/>
            <person name="Yan W."/>
            <person name="Fan B."/>
            <person name="Jiang Y."/>
            <person name="Adhikari A."/>
            <person name="Zheng C.-J."/>
            <person name="Schuster L."/>
            <person name="Cowan T.M."/>
            <person name="Smanski M.J."/>
            <person name="Chevrette M.G."/>
            <person name="De Carvalho L.P.S."/>
            <person name="Shen B."/>
        </authorList>
    </citation>
    <scope>NUCLEOTIDE SEQUENCE [LARGE SCALE GENOMIC DNA]</scope>
    <source>
        <strain evidence="2 3">NPDC050671</strain>
    </source>
</reference>
<evidence type="ECO:0000313" key="3">
    <source>
        <dbReference type="Proteomes" id="UP001551658"/>
    </source>
</evidence>
<feature type="compositionally biased region" description="Polar residues" evidence="1">
    <location>
        <begin position="241"/>
        <end position="259"/>
    </location>
</feature>
<dbReference type="EMBL" id="JBFAIH010000045">
    <property type="protein sequence ID" value="MEV0368000.1"/>
    <property type="molecule type" value="Genomic_DNA"/>
</dbReference>
<evidence type="ECO:0000313" key="2">
    <source>
        <dbReference type="EMBL" id="MEV0368000.1"/>
    </source>
</evidence>
<keyword evidence="3" id="KW-1185">Reference proteome</keyword>
<organism evidence="2 3">
    <name type="scientific">Nocardia fusca</name>
    <dbReference type="NCBI Taxonomy" id="941183"/>
    <lineage>
        <taxon>Bacteria</taxon>
        <taxon>Bacillati</taxon>
        <taxon>Actinomycetota</taxon>
        <taxon>Actinomycetes</taxon>
        <taxon>Mycobacteriales</taxon>
        <taxon>Nocardiaceae</taxon>
        <taxon>Nocardia</taxon>
    </lineage>
</organism>
<name>A0ABV3FJW7_9NOCA</name>